<dbReference type="PANTHER" id="PTHR33743:SF19">
    <property type="entry name" value="PROTEIN GOLVEN 6"/>
    <property type="match status" value="1"/>
</dbReference>
<evidence type="ECO:0000313" key="3">
    <source>
        <dbReference type="EMBL" id="CAL1359014.1"/>
    </source>
</evidence>
<dbReference type="InterPro" id="IPR049306">
    <property type="entry name" value="GLV1-2"/>
</dbReference>
<dbReference type="PANTHER" id="PTHR33743">
    <property type="entry name" value="PROTEIN GOLVEN 6-RELATED"/>
    <property type="match status" value="1"/>
</dbReference>
<feature type="compositionally biased region" description="Basic and acidic residues" evidence="1">
    <location>
        <begin position="111"/>
        <end position="120"/>
    </location>
</feature>
<sequence>MKLALVVSLLLLLPFFLQKAQGIRPEKGFLDQHLKSDKLVVVEKKSSSSPSMEERSSPNDHDSNGSVLVVGEDGVVVCKEGQECKNTGYDGIMNDGELVNHGTDSTSIGASKKDEGKDGDTTTTTGERGHDGGPAKKFLSEAHSDSNHGHHNEENVNGEGYMDMMDVAEMDYSTARRKPPIHN</sequence>
<feature type="region of interest" description="Disordered" evidence="1">
    <location>
        <begin position="42"/>
        <end position="66"/>
    </location>
</feature>
<evidence type="ECO:0000256" key="2">
    <source>
        <dbReference type="SAM" id="SignalP"/>
    </source>
</evidence>
<evidence type="ECO:0000256" key="1">
    <source>
        <dbReference type="SAM" id="MobiDB-lite"/>
    </source>
</evidence>
<feature type="signal peptide" evidence="2">
    <location>
        <begin position="1"/>
        <end position="22"/>
    </location>
</feature>
<protein>
    <submittedName>
        <fullName evidence="3">Uncharacterized protein</fullName>
    </submittedName>
</protein>
<dbReference type="AlphaFoldDB" id="A0AAV2CS16"/>
<accession>A0AAV2CS16</accession>
<name>A0AAV2CS16_9ROSI</name>
<reference evidence="3 4" key="1">
    <citation type="submission" date="2024-04" db="EMBL/GenBank/DDBJ databases">
        <authorList>
            <person name="Fracassetti M."/>
        </authorList>
    </citation>
    <scope>NUCLEOTIDE SEQUENCE [LARGE SCALE GENOMIC DNA]</scope>
</reference>
<dbReference type="Pfam" id="PF21529">
    <property type="entry name" value="GLV1-2"/>
    <property type="match status" value="1"/>
</dbReference>
<feature type="chain" id="PRO_5043886677" evidence="2">
    <location>
        <begin position="23"/>
        <end position="183"/>
    </location>
</feature>
<evidence type="ECO:0000313" key="4">
    <source>
        <dbReference type="Proteomes" id="UP001497516"/>
    </source>
</evidence>
<feature type="compositionally biased region" description="Basic and acidic residues" evidence="1">
    <location>
        <begin position="42"/>
        <end position="63"/>
    </location>
</feature>
<dbReference type="Proteomes" id="UP001497516">
    <property type="component" value="Chromosome 10"/>
</dbReference>
<dbReference type="EMBL" id="OZ034814">
    <property type="protein sequence ID" value="CAL1359014.1"/>
    <property type="molecule type" value="Genomic_DNA"/>
</dbReference>
<feature type="compositionally biased region" description="Basic and acidic residues" evidence="1">
    <location>
        <begin position="127"/>
        <end position="154"/>
    </location>
</feature>
<organism evidence="3 4">
    <name type="scientific">Linum trigynum</name>
    <dbReference type="NCBI Taxonomy" id="586398"/>
    <lineage>
        <taxon>Eukaryota</taxon>
        <taxon>Viridiplantae</taxon>
        <taxon>Streptophyta</taxon>
        <taxon>Embryophyta</taxon>
        <taxon>Tracheophyta</taxon>
        <taxon>Spermatophyta</taxon>
        <taxon>Magnoliopsida</taxon>
        <taxon>eudicotyledons</taxon>
        <taxon>Gunneridae</taxon>
        <taxon>Pentapetalae</taxon>
        <taxon>rosids</taxon>
        <taxon>fabids</taxon>
        <taxon>Malpighiales</taxon>
        <taxon>Linaceae</taxon>
        <taxon>Linum</taxon>
    </lineage>
</organism>
<keyword evidence="4" id="KW-1185">Reference proteome</keyword>
<keyword evidence="2" id="KW-0732">Signal</keyword>
<feature type="region of interest" description="Disordered" evidence="1">
    <location>
        <begin position="89"/>
        <end position="162"/>
    </location>
</feature>
<gene>
    <name evidence="3" type="ORF">LTRI10_LOCUS6532</name>
</gene>
<proteinExistence type="predicted"/>